<protein>
    <recommendedName>
        <fullName evidence="4">Ubiquitin-like protease family profile domain-containing protein</fullName>
    </recommendedName>
</protein>
<keyword evidence="3" id="KW-1185">Reference proteome</keyword>
<proteinExistence type="predicted"/>
<sequence length="154" mass="17971">MDIQSTTEKHNIIVDNPSTAFKEEEKVDPVSFEELKNYPFERFNISDEAPKKLTKLITDYSEWIVDGLLKHHAGRYGLSNFYKYKDCGLFVAAYAKYLSDELQVPNNRLEDRLLHKRYANLVCKYGEAKAQKSYTSDIKDPRRPKLNFIAPDEE</sequence>
<evidence type="ECO:0000256" key="1">
    <source>
        <dbReference type="SAM" id="MobiDB-lite"/>
    </source>
</evidence>
<reference evidence="2 3" key="2">
    <citation type="journal article" date="2017" name="Genome Biol.">
        <title>New reference genome sequences of hot pepper reveal the massive evolution of plant disease-resistance genes by retroduplication.</title>
        <authorList>
            <person name="Kim S."/>
            <person name="Park J."/>
            <person name="Yeom S.I."/>
            <person name="Kim Y.M."/>
            <person name="Seo E."/>
            <person name="Kim K.T."/>
            <person name="Kim M.S."/>
            <person name="Lee J.M."/>
            <person name="Cheong K."/>
            <person name="Shin H.S."/>
            <person name="Kim S.B."/>
            <person name="Han K."/>
            <person name="Lee J."/>
            <person name="Park M."/>
            <person name="Lee H.A."/>
            <person name="Lee H.Y."/>
            <person name="Lee Y."/>
            <person name="Oh S."/>
            <person name="Lee J.H."/>
            <person name="Choi E."/>
            <person name="Choi E."/>
            <person name="Lee S.E."/>
            <person name="Jeon J."/>
            <person name="Kim H."/>
            <person name="Choi G."/>
            <person name="Song H."/>
            <person name="Lee J."/>
            <person name="Lee S.C."/>
            <person name="Kwon J.K."/>
            <person name="Lee H.Y."/>
            <person name="Koo N."/>
            <person name="Hong Y."/>
            <person name="Kim R.W."/>
            <person name="Kang W.H."/>
            <person name="Huh J.H."/>
            <person name="Kang B.C."/>
            <person name="Yang T.J."/>
            <person name="Lee Y.H."/>
            <person name="Bennetzen J.L."/>
            <person name="Choi D."/>
        </authorList>
    </citation>
    <scope>NUCLEOTIDE SEQUENCE [LARGE SCALE GENOMIC DNA]</scope>
    <source>
        <strain evidence="3">cv. CM334</strain>
    </source>
</reference>
<dbReference type="EMBL" id="AYRZ02000009">
    <property type="protein sequence ID" value="PHT73205.1"/>
    <property type="molecule type" value="Genomic_DNA"/>
</dbReference>
<name>A0A2G2YU84_CAPAN</name>
<dbReference type="PANTHER" id="PTHR33022">
    <property type="entry name" value="DUF1985 DOMAIN-CONTAINING PROTEIN"/>
    <property type="match status" value="1"/>
</dbReference>
<evidence type="ECO:0000313" key="2">
    <source>
        <dbReference type="EMBL" id="PHT73205.1"/>
    </source>
</evidence>
<dbReference type="AlphaFoldDB" id="A0A2G2YU84"/>
<dbReference type="Gramene" id="PHT73205">
    <property type="protein sequence ID" value="PHT73205"/>
    <property type="gene ID" value="T459_23990"/>
</dbReference>
<gene>
    <name evidence="2" type="ORF">T459_23990</name>
</gene>
<reference evidence="2 3" key="1">
    <citation type="journal article" date="2014" name="Nat. Genet.">
        <title>Genome sequence of the hot pepper provides insights into the evolution of pungency in Capsicum species.</title>
        <authorList>
            <person name="Kim S."/>
            <person name="Park M."/>
            <person name="Yeom S.I."/>
            <person name="Kim Y.M."/>
            <person name="Lee J.M."/>
            <person name="Lee H.A."/>
            <person name="Seo E."/>
            <person name="Choi J."/>
            <person name="Cheong K."/>
            <person name="Kim K.T."/>
            <person name="Jung K."/>
            <person name="Lee G.W."/>
            <person name="Oh S.K."/>
            <person name="Bae C."/>
            <person name="Kim S.B."/>
            <person name="Lee H.Y."/>
            <person name="Kim S.Y."/>
            <person name="Kim M.S."/>
            <person name="Kang B.C."/>
            <person name="Jo Y.D."/>
            <person name="Yang H.B."/>
            <person name="Jeong H.J."/>
            <person name="Kang W.H."/>
            <person name="Kwon J.K."/>
            <person name="Shin C."/>
            <person name="Lim J.Y."/>
            <person name="Park J.H."/>
            <person name="Huh J.H."/>
            <person name="Kim J.S."/>
            <person name="Kim B.D."/>
            <person name="Cohen O."/>
            <person name="Paran I."/>
            <person name="Suh M.C."/>
            <person name="Lee S.B."/>
            <person name="Kim Y.K."/>
            <person name="Shin Y."/>
            <person name="Noh S.J."/>
            <person name="Park J."/>
            <person name="Seo Y.S."/>
            <person name="Kwon S.Y."/>
            <person name="Kim H.A."/>
            <person name="Park J.M."/>
            <person name="Kim H.J."/>
            <person name="Choi S.B."/>
            <person name="Bosland P.W."/>
            <person name="Reeves G."/>
            <person name="Jo S.H."/>
            <person name="Lee B.W."/>
            <person name="Cho H.T."/>
            <person name="Choi H.S."/>
            <person name="Lee M.S."/>
            <person name="Yu Y."/>
            <person name="Do Choi Y."/>
            <person name="Park B.S."/>
            <person name="van Deynze A."/>
            <person name="Ashrafi H."/>
            <person name="Hill T."/>
            <person name="Kim W.T."/>
            <person name="Pai H.S."/>
            <person name="Ahn H.K."/>
            <person name="Yeam I."/>
            <person name="Giovannoni J.J."/>
            <person name="Rose J.K."/>
            <person name="Sorensen I."/>
            <person name="Lee S.J."/>
            <person name="Kim R.W."/>
            <person name="Choi I.Y."/>
            <person name="Choi B.S."/>
            <person name="Lim J.S."/>
            <person name="Lee Y.H."/>
            <person name="Choi D."/>
        </authorList>
    </citation>
    <scope>NUCLEOTIDE SEQUENCE [LARGE SCALE GENOMIC DNA]</scope>
    <source>
        <strain evidence="3">cv. CM334</strain>
    </source>
</reference>
<feature type="region of interest" description="Disordered" evidence="1">
    <location>
        <begin position="132"/>
        <end position="154"/>
    </location>
</feature>
<comment type="caution">
    <text evidence="2">The sequence shown here is derived from an EMBL/GenBank/DDBJ whole genome shotgun (WGS) entry which is preliminary data.</text>
</comment>
<evidence type="ECO:0000313" key="3">
    <source>
        <dbReference type="Proteomes" id="UP000222542"/>
    </source>
</evidence>
<dbReference type="Proteomes" id="UP000222542">
    <property type="component" value="Unassembled WGS sequence"/>
</dbReference>
<organism evidence="2 3">
    <name type="scientific">Capsicum annuum</name>
    <name type="common">Capsicum pepper</name>
    <dbReference type="NCBI Taxonomy" id="4072"/>
    <lineage>
        <taxon>Eukaryota</taxon>
        <taxon>Viridiplantae</taxon>
        <taxon>Streptophyta</taxon>
        <taxon>Embryophyta</taxon>
        <taxon>Tracheophyta</taxon>
        <taxon>Spermatophyta</taxon>
        <taxon>Magnoliopsida</taxon>
        <taxon>eudicotyledons</taxon>
        <taxon>Gunneridae</taxon>
        <taxon>Pentapetalae</taxon>
        <taxon>asterids</taxon>
        <taxon>lamiids</taxon>
        <taxon>Solanales</taxon>
        <taxon>Solanaceae</taxon>
        <taxon>Solanoideae</taxon>
        <taxon>Capsiceae</taxon>
        <taxon>Capsicum</taxon>
    </lineage>
</organism>
<dbReference type="PANTHER" id="PTHR33022:SF13">
    <property type="entry name" value="UBIQUITIN-LIKE PROTEASE FAMILY PROFILE DOMAIN-CONTAINING PROTEIN"/>
    <property type="match status" value="1"/>
</dbReference>
<evidence type="ECO:0008006" key="4">
    <source>
        <dbReference type="Google" id="ProtNLM"/>
    </source>
</evidence>
<accession>A0A2G2YU84</accession>